<dbReference type="FunFam" id="2.60.40.1090:FF:000001">
    <property type="entry name" value="Type-1 fimbrial major subunit"/>
    <property type="match status" value="1"/>
</dbReference>
<dbReference type="RefSeq" id="WP_094120504.1">
    <property type="nucleotide sequence ID" value="NZ_MLFN01000019.1"/>
</dbReference>
<evidence type="ECO:0000256" key="3">
    <source>
        <dbReference type="ARBA" id="ARBA00022729"/>
    </source>
</evidence>
<dbReference type="PANTHER" id="PTHR33420">
    <property type="entry name" value="FIMBRIAL SUBUNIT ELFA-RELATED"/>
    <property type="match status" value="1"/>
</dbReference>
<evidence type="ECO:0000256" key="2">
    <source>
        <dbReference type="ARBA" id="ARBA00006671"/>
    </source>
</evidence>
<dbReference type="PANTHER" id="PTHR33420:SF12">
    <property type="entry name" value="FIMBRIN-LIKE PROTEIN FIMI-RELATED"/>
    <property type="match status" value="1"/>
</dbReference>
<dbReference type="InterPro" id="IPR000259">
    <property type="entry name" value="Adhesion_dom_fimbrial"/>
</dbReference>
<keyword evidence="8" id="KW-1185">Reference proteome</keyword>
<feature type="domain" description="Fimbrial-type adhesion" evidence="6">
    <location>
        <begin position="46"/>
        <end position="197"/>
    </location>
</feature>
<comment type="caution">
    <text evidence="7">The sequence shown here is derived from an EMBL/GenBank/DDBJ whole genome shotgun (WGS) entry which is preliminary data.</text>
</comment>
<dbReference type="Pfam" id="PF00419">
    <property type="entry name" value="Fimbrial"/>
    <property type="match status" value="1"/>
</dbReference>
<gene>
    <name evidence="7" type="primary">fimA</name>
    <name evidence="7" type="ORF">HA41_08865</name>
</gene>
<comment type="subcellular location">
    <subcellularLocation>
        <location evidence="1">Fimbrium</location>
    </subcellularLocation>
</comment>
<dbReference type="InterPro" id="IPR008966">
    <property type="entry name" value="Adhesion_dom_sf"/>
</dbReference>
<dbReference type="InterPro" id="IPR036937">
    <property type="entry name" value="Adhesion_dom_fimbrial_sf"/>
</dbReference>
<feature type="signal peptide" evidence="5">
    <location>
        <begin position="1"/>
        <end position="23"/>
    </location>
</feature>
<dbReference type="AlphaFoldDB" id="A0A1X1BX89"/>
<keyword evidence="4" id="KW-0281">Fimbrium</keyword>
<evidence type="ECO:0000256" key="1">
    <source>
        <dbReference type="ARBA" id="ARBA00004561"/>
    </source>
</evidence>
<feature type="chain" id="PRO_5012326392" evidence="5">
    <location>
        <begin position="24"/>
        <end position="197"/>
    </location>
</feature>
<dbReference type="SUPFAM" id="SSF49401">
    <property type="entry name" value="Bacterial adhesins"/>
    <property type="match status" value="1"/>
</dbReference>
<comment type="similarity">
    <text evidence="2">Belongs to the fimbrial protein family.</text>
</comment>
<dbReference type="Gene3D" id="2.60.40.1090">
    <property type="entry name" value="Fimbrial-type adhesion domain"/>
    <property type="match status" value="1"/>
</dbReference>
<dbReference type="InterPro" id="IPR050263">
    <property type="entry name" value="Bact_Fimbrial_Adh_Pro"/>
</dbReference>
<evidence type="ECO:0000259" key="6">
    <source>
        <dbReference type="Pfam" id="PF00419"/>
    </source>
</evidence>
<evidence type="ECO:0000256" key="5">
    <source>
        <dbReference type="SAM" id="SignalP"/>
    </source>
</evidence>
<keyword evidence="3 5" id="KW-0732">Signal</keyword>
<organism evidence="7 8">
    <name type="scientific">Pantoea conspicua</name>
    <dbReference type="NCBI Taxonomy" id="472705"/>
    <lineage>
        <taxon>Bacteria</taxon>
        <taxon>Pseudomonadati</taxon>
        <taxon>Pseudomonadota</taxon>
        <taxon>Gammaproteobacteria</taxon>
        <taxon>Enterobacterales</taxon>
        <taxon>Erwiniaceae</taxon>
        <taxon>Pantoea</taxon>
    </lineage>
</organism>
<dbReference type="Proteomes" id="UP000193933">
    <property type="component" value="Unassembled WGS sequence"/>
</dbReference>
<sequence length="197" mass="20148">MKMNKLAVAFTAILALSAGMAHAEEDETPPVDPSNPATTLSGGTVHFRGSLVDAACSVSSDSADQTVELGQYTLHHFKTTGDTSSLVPFKINLEDCDTTVASTAAVAFSGQQDATKATLLAVDSSAGGNTTTASGVGIQILDEASKPVTPDGSSFSTAHTLIDGQNTLNFAAQYVSTAAKPTAGQANADAVFIMQYQ</sequence>
<proteinExistence type="inferred from homology"/>
<dbReference type="EMBL" id="MLFN01000019">
    <property type="protein sequence ID" value="ORM53318.1"/>
    <property type="molecule type" value="Genomic_DNA"/>
</dbReference>
<evidence type="ECO:0000256" key="4">
    <source>
        <dbReference type="ARBA" id="ARBA00023263"/>
    </source>
</evidence>
<protein>
    <submittedName>
        <fullName evidence="7">Type-1 fimbrial protein subunit A</fullName>
    </submittedName>
</protein>
<name>A0A1X1BX89_9GAMM</name>
<dbReference type="NCBIfam" id="NF011741">
    <property type="entry name" value="PRK15194.1"/>
    <property type="match status" value="1"/>
</dbReference>
<evidence type="ECO:0000313" key="7">
    <source>
        <dbReference type="EMBL" id="ORM53318.1"/>
    </source>
</evidence>
<dbReference type="GO" id="GO:0009289">
    <property type="term" value="C:pilus"/>
    <property type="evidence" value="ECO:0007669"/>
    <property type="project" value="UniProtKB-SubCell"/>
</dbReference>
<accession>A0A1X1BX89</accession>
<evidence type="ECO:0000313" key="8">
    <source>
        <dbReference type="Proteomes" id="UP000193933"/>
    </source>
</evidence>
<dbReference type="GO" id="GO:0043709">
    <property type="term" value="P:cell adhesion involved in single-species biofilm formation"/>
    <property type="evidence" value="ECO:0007669"/>
    <property type="project" value="TreeGrafter"/>
</dbReference>
<dbReference type="OrthoDB" id="6522787at2"/>
<reference evidence="7 8" key="1">
    <citation type="journal article" date="2017" name="Antonie Van Leeuwenhoek">
        <title>Phylogenomic resolution of the bacterial genus Pantoea and its relationship with Erwinia and Tatumella.</title>
        <authorList>
            <person name="Palmer M."/>
            <person name="Steenkamp E.T."/>
            <person name="Coetzee M.P."/>
            <person name="Chan W.Y."/>
            <person name="van Zyl E."/>
            <person name="De Maayer P."/>
            <person name="Coutinho T.A."/>
            <person name="Blom J."/>
            <person name="Smits T.H."/>
            <person name="Duffy B."/>
            <person name="Venter S.N."/>
        </authorList>
    </citation>
    <scope>NUCLEOTIDE SEQUENCE [LARGE SCALE GENOMIC DNA]</scope>
    <source>
        <strain evidence="7 8">LMG 24534</strain>
    </source>
</reference>